<dbReference type="Gene3D" id="2.160.20.80">
    <property type="entry name" value="E3 ubiquitin-protein ligase SopA"/>
    <property type="match status" value="1"/>
</dbReference>
<reference evidence="2 3" key="1">
    <citation type="journal article" date="2004" name="Science">
        <title>A predator unmasked: life cycle of Bdellovibrio bacteriovorus from a genomic perspective.</title>
        <authorList>
            <person name="Rendulic S."/>
            <person name="Jagtap P."/>
            <person name="Rosinus A."/>
            <person name="Eppinger M."/>
            <person name="Baar C."/>
            <person name="Lanz C."/>
            <person name="Keller H."/>
            <person name="Lambert C."/>
            <person name="Evans K.J."/>
            <person name="Goesmann A."/>
            <person name="Meyer F."/>
            <person name="Sockett R.E."/>
            <person name="Schuster S.C."/>
        </authorList>
    </citation>
    <scope>NUCLEOTIDE SEQUENCE [LARGE SCALE GENOMIC DNA]</scope>
    <source>
        <strain evidence="3">ATCC 15356 / DSM 50701 / NCIMB 9529 / HD100</strain>
    </source>
</reference>
<evidence type="ECO:0000313" key="2">
    <source>
        <dbReference type="EMBL" id="CAE80647.1"/>
    </source>
</evidence>
<evidence type="ECO:0008006" key="4">
    <source>
        <dbReference type="Google" id="ProtNLM"/>
    </source>
</evidence>
<name>Q6MJB4_BDEBA</name>
<dbReference type="Proteomes" id="UP000008080">
    <property type="component" value="Chromosome"/>
</dbReference>
<dbReference type="PANTHER" id="PTHR42999">
    <property type="entry name" value="ANTIBIOTIC RESISTANCE PROTEIN MCBG"/>
    <property type="match status" value="1"/>
</dbReference>
<sequence>MIYLTMRNRFFSGCLFIALLYSKMALAASLSASPWSGQKMIKLEYNEKPLAYSQVINTTFLDSSLAQNTWMQIALTNSRFLNTRLSGTQASKSEFSDLVFENSDLSGFKCTLCTFINTTFKNSNLDGAHFLAGSFKNTHFVDSNLSRVDFVSTRFENCSVDSKTAKTVHPAMLIKWKIPVKEQP</sequence>
<dbReference type="Pfam" id="PF13576">
    <property type="entry name" value="Pentapeptide_3"/>
    <property type="match status" value="1"/>
</dbReference>
<gene>
    <name evidence="2" type="ordered locus">Bd2867</name>
</gene>
<evidence type="ECO:0000256" key="1">
    <source>
        <dbReference type="SAM" id="SignalP"/>
    </source>
</evidence>
<keyword evidence="3" id="KW-1185">Reference proteome</keyword>
<dbReference type="AlphaFoldDB" id="Q6MJB4"/>
<dbReference type="SUPFAM" id="SSF141571">
    <property type="entry name" value="Pentapeptide repeat-like"/>
    <property type="match status" value="1"/>
</dbReference>
<dbReference type="Pfam" id="PF00805">
    <property type="entry name" value="Pentapeptide"/>
    <property type="match status" value="1"/>
</dbReference>
<dbReference type="STRING" id="264462.Bd2867"/>
<protein>
    <recommendedName>
        <fullName evidence="4">Pentapeptide repeat-containing protein</fullName>
    </recommendedName>
</protein>
<dbReference type="HOGENOM" id="CLU_125842_0_0_7"/>
<dbReference type="PANTHER" id="PTHR42999:SF1">
    <property type="entry name" value="PENTAPEPTIDE REPEAT-CONTAINING PROTEIN"/>
    <property type="match status" value="1"/>
</dbReference>
<feature type="chain" id="PRO_5004276846" description="Pentapeptide repeat-containing protein" evidence="1">
    <location>
        <begin position="28"/>
        <end position="184"/>
    </location>
</feature>
<feature type="signal peptide" evidence="1">
    <location>
        <begin position="1"/>
        <end position="27"/>
    </location>
</feature>
<evidence type="ECO:0000313" key="3">
    <source>
        <dbReference type="Proteomes" id="UP000008080"/>
    </source>
</evidence>
<keyword evidence="1" id="KW-0732">Signal</keyword>
<dbReference type="EMBL" id="BX842653">
    <property type="protein sequence ID" value="CAE80647.1"/>
    <property type="molecule type" value="Genomic_DNA"/>
</dbReference>
<accession>Q6MJB4</accession>
<dbReference type="GeneID" id="93013741"/>
<dbReference type="InterPro" id="IPR052949">
    <property type="entry name" value="PA_immunity-related"/>
</dbReference>
<dbReference type="eggNOG" id="COG1357">
    <property type="taxonomic scope" value="Bacteria"/>
</dbReference>
<dbReference type="InterPro" id="IPR001646">
    <property type="entry name" value="5peptide_repeat"/>
</dbReference>
<proteinExistence type="predicted"/>
<organism evidence="2 3">
    <name type="scientific">Bdellovibrio bacteriovorus (strain ATCC 15356 / DSM 50701 / NCIMB 9529 / HD100)</name>
    <dbReference type="NCBI Taxonomy" id="264462"/>
    <lineage>
        <taxon>Bacteria</taxon>
        <taxon>Pseudomonadati</taxon>
        <taxon>Bdellovibrionota</taxon>
        <taxon>Bdellovibrionia</taxon>
        <taxon>Bdellovibrionales</taxon>
        <taxon>Pseudobdellovibrionaceae</taxon>
        <taxon>Bdellovibrio</taxon>
    </lineage>
</organism>
<dbReference type="RefSeq" id="WP_011165250.1">
    <property type="nucleotide sequence ID" value="NC_005363.1"/>
</dbReference>
<dbReference type="KEGG" id="bba:Bd2867"/>